<proteinExistence type="predicted"/>
<gene>
    <name evidence="1" type="ORF">HPULCUR_004110</name>
</gene>
<sequence length="60" mass="6902">MEVHARLNTSYITASGQTLPANLVYSYPSKRNPGYRQVESYVGFYYLTLFNLKTHVSQLI</sequence>
<dbReference type="Proteomes" id="UP001476247">
    <property type="component" value="Unassembled WGS sequence"/>
</dbReference>
<reference evidence="1 2" key="1">
    <citation type="submission" date="2024-04" db="EMBL/GenBank/DDBJ databases">
        <title>genome sequences of Mucor flavus KT1a and Helicostylum pulchrum KT1b strains isolation_sourced from the surface of a dry-aged beef.</title>
        <authorList>
            <person name="Toyotome T."/>
            <person name="Hosono M."/>
            <person name="Torimaru M."/>
            <person name="Fukuda K."/>
            <person name="Mikami N."/>
        </authorList>
    </citation>
    <scope>NUCLEOTIDE SEQUENCE [LARGE SCALE GENOMIC DNA]</scope>
    <source>
        <strain evidence="1 2">KT1b</strain>
    </source>
</reference>
<dbReference type="EMBL" id="BAABUJ010000010">
    <property type="protein sequence ID" value="GAA5798705.1"/>
    <property type="molecule type" value="Genomic_DNA"/>
</dbReference>
<protein>
    <submittedName>
        <fullName evidence="1">Uncharacterized protein</fullName>
    </submittedName>
</protein>
<comment type="caution">
    <text evidence="1">The sequence shown here is derived from an EMBL/GenBank/DDBJ whole genome shotgun (WGS) entry which is preliminary data.</text>
</comment>
<accession>A0ABP9XV90</accession>
<organism evidence="1 2">
    <name type="scientific">Helicostylum pulchrum</name>
    <dbReference type="NCBI Taxonomy" id="562976"/>
    <lineage>
        <taxon>Eukaryota</taxon>
        <taxon>Fungi</taxon>
        <taxon>Fungi incertae sedis</taxon>
        <taxon>Mucoromycota</taxon>
        <taxon>Mucoromycotina</taxon>
        <taxon>Mucoromycetes</taxon>
        <taxon>Mucorales</taxon>
        <taxon>Mucorineae</taxon>
        <taxon>Mucoraceae</taxon>
        <taxon>Helicostylum</taxon>
    </lineage>
</organism>
<evidence type="ECO:0000313" key="1">
    <source>
        <dbReference type="EMBL" id="GAA5798705.1"/>
    </source>
</evidence>
<keyword evidence="2" id="KW-1185">Reference proteome</keyword>
<name>A0ABP9XV90_9FUNG</name>
<evidence type="ECO:0000313" key="2">
    <source>
        <dbReference type="Proteomes" id="UP001476247"/>
    </source>
</evidence>